<comment type="subcellular location">
    <subcellularLocation>
        <location evidence="1">Cytoplasm</location>
        <location evidence="1">Cytoskeleton</location>
        <location evidence="1">Flagellum axoneme</location>
    </subcellularLocation>
    <subcellularLocation>
        <location evidence="9">Dynein axonemal particle</location>
    </subcellularLocation>
</comment>
<dbReference type="GO" id="GO:0045503">
    <property type="term" value="F:dynein light chain binding"/>
    <property type="evidence" value="ECO:0007669"/>
    <property type="project" value="TreeGrafter"/>
</dbReference>
<evidence type="ECO:0000256" key="8">
    <source>
        <dbReference type="ARBA" id="ARBA00023273"/>
    </source>
</evidence>
<dbReference type="OrthoDB" id="269822at2759"/>
<dbReference type="SMART" id="SM00320">
    <property type="entry name" value="WD40"/>
    <property type="match status" value="6"/>
</dbReference>
<evidence type="ECO:0000256" key="1">
    <source>
        <dbReference type="ARBA" id="ARBA00004611"/>
    </source>
</evidence>
<evidence type="ECO:0000256" key="6">
    <source>
        <dbReference type="ARBA" id="ARBA00023069"/>
    </source>
</evidence>
<reference evidence="13" key="1">
    <citation type="submission" date="2022-01" db="EMBL/GenBank/DDBJ databases">
        <authorList>
            <person name="King R."/>
        </authorList>
    </citation>
    <scope>NUCLEOTIDE SEQUENCE</scope>
</reference>
<dbReference type="GO" id="GO:0120293">
    <property type="term" value="C:dynein axonemal particle"/>
    <property type="evidence" value="ECO:0007669"/>
    <property type="project" value="UniProtKB-SubCell"/>
</dbReference>
<evidence type="ECO:0000313" key="14">
    <source>
        <dbReference type="Proteomes" id="UP001153737"/>
    </source>
</evidence>
<dbReference type="InterPro" id="IPR036322">
    <property type="entry name" value="WD40_repeat_dom_sf"/>
</dbReference>
<accession>A0A9P0DMQ8</accession>
<dbReference type="Proteomes" id="UP001153737">
    <property type="component" value="Chromosome 17"/>
</dbReference>
<keyword evidence="14" id="KW-1185">Reference proteome</keyword>
<proteinExistence type="predicted"/>
<evidence type="ECO:0000313" key="13">
    <source>
        <dbReference type="EMBL" id="CAH1155069.1"/>
    </source>
</evidence>
<reference evidence="13" key="2">
    <citation type="submission" date="2022-10" db="EMBL/GenBank/DDBJ databases">
        <authorList>
            <consortium name="ENA_rothamsted_submissions"/>
            <consortium name="culmorum"/>
            <person name="King R."/>
        </authorList>
    </citation>
    <scope>NUCLEOTIDE SEQUENCE</scope>
</reference>
<evidence type="ECO:0000256" key="9">
    <source>
        <dbReference type="ARBA" id="ARBA00024190"/>
    </source>
</evidence>
<dbReference type="PANTHER" id="PTHR12442">
    <property type="entry name" value="DYNEIN INTERMEDIATE CHAIN"/>
    <property type="match status" value="1"/>
</dbReference>
<dbReference type="EMBL" id="OU896723">
    <property type="protein sequence ID" value="CAH1155069.1"/>
    <property type="molecule type" value="Genomic_DNA"/>
</dbReference>
<organism evidence="13 14">
    <name type="scientific">Phaedon cochleariae</name>
    <name type="common">Mustard beetle</name>
    <dbReference type="NCBI Taxonomy" id="80249"/>
    <lineage>
        <taxon>Eukaryota</taxon>
        <taxon>Metazoa</taxon>
        <taxon>Ecdysozoa</taxon>
        <taxon>Arthropoda</taxon>
        <taxon>Hexapoda</taxon>
        <taxon>Insecta</taxon>
        <taxon>Pterygota</taxon>
        <taxon>Neoptera</taxon>
        <taxon>Endopterygota</taxon>
        <taxon>Coleoptera</taxon>
        <taxon>Polyphaga</taxon>
        <taxon>Cucujiformia</taxon>
        <taxon>Chrysomeloidea</taxon>
        <taxon>Chrysomelidae</taxon>
        <taxon>Chrysomelinae</taxon>
        <taxon>Chrysomelini</taxon>
        <taxon>Phaedon</taxon>
    </lineage>
</organism>
<dbReference type="PROSITE" id="PS50082">
    <property type="entry name" value="WD_REPEATS_2"/>
    <property type="match status" value="1"/>
</dbReference>
<evidence type="ECO:0000256" key="5">
    <source>
        <dbReference type="ARBA" id="ARBA00022846"/>
    </source>
</evidence>
<feature type="repeat" description="WD" evidence="12">
    <location>
        <begin position="345"/>
        <end position="377"/>
    </location>
</feature>
<name>A0A9P0DMQ8_PHACE</name>
<evidence type="ECO:0000256" key="11">
    <source>
        <dbReference type="ARBA" id="ARBA00041557"/>
    </source>
</evidence>
<keyword evidence="3 12" id="KW-0853">WD repeat</keyword>
<dbReference type="GO" id="GO:0045504">
    <property type="term" value="F:dynein heavy chain binding"/>
    <property type="evidence" value="ECO:0007669"/>
    <property type="project" value="TreeGrafter"/>
</dbReference>
<dbReference type="InterPro" id="IPR050687">
    <property type="entry name" value="Dynein_IC"/>
</dbReference>
<dbReference type="Gene3D" id="2.130.10.10">
    <property type="entry name" value="YVTN repeat-like/Quinoprotein amine dehydrogenase"/>
    <property type="match status" value="2"/>
</dbReference>
<protein>
    <recommendedName>
        <fullName evidence="10">Dynein axonemal intermediate chain 4</fullName>
    </recommendedName>
    <alternativeName>
        <fullName evidence="11">WD repeat-containing protein 78</fullName>
    </alternativeName>
</protein>
<keyword evidence="2" id="KW-0963">Cytoplasm</keyword>
<evidence type="ECO:0000256" key="2">
    <source>
        <dbReference type="ARBA" id="ARBA00022490"/>
    </source>
</evidence>
<sequence length="476" mass="53323">MFGTKHNECVGYESTWKVKKVSSEGSTQTTEFAVADKGSNTMMKSEIEVQTEDEPTKQVSEVDMDKLANWLTGIYPSVRKELNEASNSHAFRGYQLQGDSKDAECKLLQSLKVSNAISNRVVALSWNQTGKTLALSCNFEHKSWCHHTGFVAVYTFTRDDKLPDLPSKKFLTDNCVSSVEFHPIHPAILAAATLSGSIVVWNIRNEDGEEIVASVTNAHEDAIITQLAWVNDVDIAKSLLIATSGTDGLLKMWRFNPNSSEMNLKVRYKMKPPILSHTQRNINKDQFSGDSTRAVTCFDFSKHIHDMFVVALEGGHVVQCSVLGTTELKGSTTKEPLADPSFKYYEPHNGEITRVCFSPNRSEMFMTSGTDQEVRIYIIGQEDPAKIIFVKHPLNDVTFVYHEEKLIAGCGTNGFLEIFHIQKKKSFENLTDKKVLKSTASTTISVNRKRTNMVVMGNVNGELQLWSVPWLYLAMK</sequence>
<keyword evidence="5" id="KW-0282">Flagellum</keyword>
<keyword evidence="4" id="KW-0677">Repeat</keyword>
<evidence type="ECO:0000256" key="3">
    <source>
        <dbReference type="ARBA" id="ARBA00022574"/>
    </source>
</evidence>
<evidence type="ECO:0000256" key="10">
    <source>
        <dbReference type="ARBA" id="ARBA00040002"/>
    </source>
</evidence>
<dbReference type="GO" id="GO:0003341">
    <property type="term" value="P:cilium movement"/>
    <property type="evidence" value="ECO:0007669"/>
    <property type="project" value="TreeGrafter"/>
</dbReference>
<dbReference type="Pfam" id="PF00400">
    <property type="entry name" value="WD40"/>
    <property type="match status" value="2"/>
</dbReference>
<dbReference type="AlphaFoldDB" id="A0A9P0DMQ8"/>
<dbReference type="SUPFAM" id="SSF50978">
    <property type="entry name" value="WD40 repeat-like"/>
    <property type="match status" value="1"/>
</dbReference>
<evidence type="ECO:0000256" key="4">
    <source>
        <dbReference type="ARBA" id="ARBA00022737"/>
    </source>
</evidence>
<dbReference type="InterPro" id="IPR015943">
    <property type="entry name" value="WD40/YVTN_repeat-like_dom_sf"/>
</dbReference>
<dbReference type="GO" id="GO:0005858">
    <property type="term" value="C:axonemal dynein complex"/>
    <property type="evidence" value="ECO:0007669"/>
    <property type="project" value="TreeGrafter"/>
</dbReference>
<gene>
    <name evidence="13" type="ORF">PHAECO_LOCUS5821</name>
</gene>
<keyword evidence="8" id="KW-0966">Cell projection</keyword>
<keyword evidence="6" id="KW-0969">Cilium</keyword>
<keyword evidence="7" id="KW-0206">Cytoskeleton</keyword>
<dbReference type="PANTHER" id="PTHR12442:SF12">
    <property type="entry name" value="DYNEIN AXONEMAL INTERMEDIATE CHAIN 4"/>
    <property type="match status" value="1"/>
</dbReference>
<evidence type="ECO:0000256" key="7">
    <source>
        <dbReference type="ARBA" id="ARBA00023212"/>
    </source>
</evidence>
<dbReference type="InterPro" id="IPR001680">
    <property type="entry name" value="WD40_rpt"/>
</dbReference>
<evidence type="ECO:0000256" key="12">
    <source>
        <dbReference type="PROSITE-ProRule" id="PRU00221"/>
    </source>
</evidence>